<sequence>MVTLKQFQFARTYTIRAINQINPDKWDILPKGFSNSIRWNLGHLYVTAEILLNKAVHQYEVKHPEWVTLFAPGTRPSEWTASPPTAEDLIEALKKQSHYINEFFTDKLRDKASESFEIGPHMMDTVDSLLQFVTWHEGVHAGIIKAIGNVVK</sequence>
<protein>
    <submittedName>
        <fullName evidence="2">Damage-inducible protein DinB</fullName>
    </submittedName>
</protein>
<feature type="domain" description="DinB-like" evidence="1">
    <location>
        <begin position="6"/>
        <end position="144"/>
    </location>
</feature>
<dbReference type="EMBL" id="JAUSUO010000005">
    <property type="protein sequence ID" value="MDQ0343479.1"/>
    <property type="molecule type" value="Genomic_DNA"/>
</dbReference>
<comment type="caution">
    <text evidence="2">The sequence shown here is derived from an EMBL/GenBank/DDBJ whole genome shotgun (WGS) entry which is preliminary data.</text>
</comment>
<dbReference type="Gene3D" id="1.20.120.450">
    <property type="entry name" value="dinb family like domain"/>
    <property type="match status" value="1"/>
</dbReference>
<proteinExistence type="predicted"/>
<accession>A0ABU0D512</accession>
<evidence type="ECO:0000259" key="1">
    <source>
        <dbReference type="Pfam" id="PF12867"/>
    </source>
</evidence>
<evidence type="ECO:0000313" key="2">
    <source>
        <dbReference type="EMBL" id="MDQ0343479.1"/>
    </source>
</evidence>
<dbReference type="Proteomes" id="UP001232343">
    <property type="component" value="Unassembled WGS sequence"/>
</dbReference>
<name>A0ABU0D512_9BACI</name>
<keyword evidence="3" id="KW-1185">Reference proteome</keyword>
<dbReference type="Pfam" id="PF12867">
    <property type="entry name" value="DinB_2"/>
    <property type="match status" value="1"/>
</dbReference>
<dbReference type="InterPro" id="IPR034660">
    <property type="entry name" value="DinB/YfiT-like"/>
</dbReference>
<organism evidence="2 3">
    <name type="scientific">Lederbergia wuyishanensis</name>
    <dbReference type="NCBI Taxonomy" id="1347903"/>
    <lineage>
        <taxon>Bacteria</taxon>
        <taxon>Bacillati</taxon>
        <taxon>Bacillota</taxon>
        <taxon>Bacilli</taxon>
        <taxon>Bacillales</taxon>
        <taxon>Bacillaceae</taxon>
        <taxon>Lederbergia</taxon>
    </lineage>
</organism>
<dbReference type="SUPFAM" id="SSF109854">
    <property type="entry name" value="DinB/YfiT-like putative metalloenzymes"/>
    <property type="match status" value="1"/>
</dbReference>
<dbReference type="InterPro" id="IPR024775">
    <property type="entry name" value="DinB-like"/>
</dbReference>
<dbReference type="RefSeq" id="WP_244683170.1">
    <property type="nucleotide sequence ID" value="NZ_JALIRM010000015.1"/>
</dbReference>
<evidence type="ECO:0000313" key="3">
    <source>
        <dbReference type="Proteomes" id="UP001232343"/>
    </source>
</evidence>
<reference evidence="2 3" key="1">
    <citation type="submission" date="2023-07" db="EMBL/GenBank/DDBJ databases">
        <title>Genomic Encyclopedia of Type Strains, Phase IV (KMG-IV): sequencing the most valuable type-strain genomes for metagenomic binning, comparative biology and taxonomic classification.</title>
        <authorList>
            <person name="Goeker M."/>
        </authorList>
    </citation>
    <scope>NUCLEOTIDE SEQUENCE [LARGE SCALE GENOMIC DNA]</scope>
    <source>
        <strain evidence="2 3">DSM 27848</strain>
    </source>
</reference>
<gene>
    <name evidence="2" type="ORF">J2S14_002294</name>
</gene>